<sequence>MRIQNLLLLSVLVSLTATVFEANAQTVQIPPQPFTAVDACRSFYFATQAPTAKPTDPSNILAANRFCYSSTQIMSATVPGFCAIQKHLGLTTSNECTSISSMTVADQEALVAVKRVQQQAESARVLAANTAANAAATATVTGTTSGTTGTTATASGNSGSGMNAQNALQMMQLMAMYNNNNNNDSGRSSNRDSGDRNTTNDDRFVETSNNDISSNDESRRQNSDGGSRTRLDRDGSGRDSSRNSVRRENRDSDSGDVEVAGDAGGSDRAPASGNLEGTVDQQQEVAEAAFSKNCLDKATCNSKKVNMDSKQDIPDKEYDKIVKEKAKTIENAESSVEALATSLSTCAPTSSGKMTALAKKIKIYHSSRDSCGQAAKRAEFLCVESPGAKNAKLIMDVAGPALAIVNSTQKICSGSAQVTDAASKILMFAKGACVASKVLCDTTCTSAATKLDVIGTEMKSLSKAAEAEIKLVISESLGAMSTTCTPLYQQLTQTDQFVGQVVSQEKQVASEGVTANLVARCENKMNEVLSFGVNIASTLVARDKARECARQTAMDGVGGEAVTLAAYCEQQANAQTEVCQCQMNPQKEGCAGAIATFNAENTDLESDLAGTNIRNGAGLSNFAGAGVPKGASNIDLSGVGGNGSGSNTAADLLKTNSTGGGAPTSVMGSSGDAGGGYGGGSNAAASNAEAAKKEDDKNKLSFGGAAVSGVQSLGTGRAGTGNGALTNQQKEAAQRKLASDQRSREISTASGKSNWEKVRERYIMQTSSFLVGQ</sequence>
<dbReference type="KEGG" id="bex:A11Q_148"/>
<feature type="compositionally biased region" description="Basic and acidic residues" evidence="1">
    <location>
        <begin position="189"/>
        <end position="205"/>
    </location>
</feature>
<reference evidence="3 4" key="1">
    <citation type="journal article" date="2013" name="ISME J.">
        <title>By their genes ye shall know them: genomic signatures of predatory bacteria.</title>
        <authorList>
            <person name="Pasternak Z."/>
            <person name="Pietrokovski S."/>
            <person name="Rotem O."/>
            <person name="Gophna U."/>
            <person name="Lurie-Weinberger M.N."/>
            <person name="Jurkevitch E."/>
        </authorList>
    </citation>
    <scope>NUCLEOTIDE SEQUENCE [LARGE SCALE GENOMIC DNA]</scope>
    <source>
        <strain evidence="3 4">JSS</strain>
    </source>
</reference>
<dbReference type="RefSeq" id="WP_015468858.1">
    <property type="nucleotide sequence ID" value="NC_020813.1"/>
</dbReference>
<dbReference type="EMBL" id="CP003537">
    <property type="protein sequence ID" value="AGH94368.1"/>
    <property type="molecule type" value="Genomic_DNA"/>
</dbReference>
<feature type="chain" id="PRO_5004060381" evidence="2">
    <location>
        <begin position="25"/>
        <end position="773"/>
    </location>
</feature>
<name>M4V5A6_9BACT</name>
<feature type="compositionally biased region" description="Polar residues" evidence="1">
    <location>
        <begin position="206"/>
        <end position="215"/>
    </location>
</feature>
<feature type="region of interest" description="Disordered" evidence="1">
    <location>
        <begin position="141"/>
        <end position="163"/>
    </location>
</feature>
<feature type="compositionally biased region" description="Basic and acidic residues" evidence="1">
    <location>
        <begin position="216"/>
        <end position="253"/>
    </location>
</feature>
<dbReference type="Proteomes" id="UP000012040">
    <property type="component" value="Chromosome"/>
</dbReference>
<evidence type="ECO:0000256" key="1">
    <source>
        <dbReference type="SAM" id="MobiDB-lite"/>
    </source>
</evidence>
<feature type="compositionally biased region" description="Low complexity" evidence="1">
    <location>
        <begin position="178"/>
        <end position="188"/>
    </location>
</feature>
<keyword evidence="4" id="KW-1185">Reference proteome</keyword>
<evidence type="ECO:0000313" key="3">
    <source>
        <dbReference type="EMBL" id="AGH94368.1"/>
    </source>
</evidence>
<dbReference type="HOGENOM" id="CLU_361575_0_0_7"/>
<feature type="signal peptide" evidence="2">
    <location>
        <begin position="1"/>
        <end position="24"/>
    </location>
</feature>
<protein>
    <submittedName>
        <fullName evidence="3">Uncharacterized protein</fullName>
    </submittedName>
</protein>
<organism evidence="3 4">
    <name type="scientific">Pseudobdellovibrio exovorus JSS</name>
    <dbReference type="NCBI Taxonomy" id="1184267"/>
    <lineage>
        <taxon>Bacteria</taxon>
        <taxon>Pseudomonadati</taxon>
        <taxon>Bdellovibrionota</taxon>
        <taxon>Bdellovibrionia</taxon>
        <taxon>Bdellovibrionales</taxon>
        <taxon>Pseudobdellovibrionaceae</taxon>
        <taxon>Pseudobdellovibrio</taxon>
    </lineage>
</organism>
<feature type="compositionally biased region" description="Basic and acidic residues" evidence="1">
    <location>
        <begin position="732"/>
        <end position="745"/>
    </location>
</feature>
<evidence type="ECO:0000256" key="2">
    <source>
        <dbReference type="SAM" id="SignalP"/>
    </source>
</evidence>
<dbReference type="STRING" id="1184267.A11Q_148"/>
<dbReference type="AlphaFoldDB" id="M4V5A6"/>
<feature type="region of interest" description="Disordered" evidence="1">
    <location>
        <begin position="178"/>
        <end position="275"/>
    </location>
</feature>
<gene>
    <name evidence="3" type="ORF">A11Q_148</name>
</gene>
<dbReference type="eggNOG" id="ENOG5031999">
    <property type="taxonomic scope" value="Bacteria"/>
</dbReference>
<accession>M4V5A6</accession>
<evidence type="ECO:0000313" key="4">
    <source>
        <dbReference type="Proteomes" id="UP000012040"/>
    </source>
</evidence>
<proteinExistence type="predicted"/>
<feature type="region of interest" description="Disordered" evidence="1">
    <location>
        <begin position="711"/>
        <end position="757"/>
    </location>
</feature>
<dbReference type="PATRIC" id="fig|1184267.3.peg.151"/>
<keyword evidence="2" id="KW-0732">Signal</keyword>